<dbReference type="InterPro" id="IPR036259">
    <property type="entry name" value="MFS_trans_sf"/>
</dbReference>
<reference evidence="8 9" key="2">
    <citation type="submission" date="2021-10" db="EMBL/GenBank/DDBJ databases">
        <authorList>
            <person name="Piombo E."/>
        </authorList>
    </citation>
    <scope>NUCLEOTIDE SEQUENCE [LARGE SCALE GENOMIC DNA]</scope>
</reference>
<sequence>MVASQPSHLDTPKGPSSTGELKDGPGSPQKNSISQSEQVPVVIAEPPYTVFTTPHKIFISLVASFSGMFSTLCSYIYYPAIVSISRDLESSVRLINLTVTSYFVIAAVAPAFMGDLADRLGRRPIYILMFSFFIGANISIALVQNFPGLLVLRMLQSAGSSVFPETQRKIVGNGSARVSGVYWSLFTWFQRGITRTDPPERKASKSQWLPNPFACLKIFANIESTMVILLYSLTYNVKMSTQASLGSQCVDIYGLDYLTAGLVYLPSGVGGVFASFATGKYLDRVYLKDAKSFYGTDNIPGRHDYPPEFPIEKIRLHGVFLFIGGAVLSTVGYGLALMTQASGPLPTCGSWGRSAGASG</sequence>
<dbReference type="OrthoDB" id="440553at2759"/>
<feature type="non-terminal residue" evidence="8">
    <location>
        <position position="359"/>
    </location>
</feature>
<dbReference type="EMBL" id="CABFNO020001300">
    <property type="protein sequence ID" value="CAG9978531.1"/>
    <property type="molecule type" value="Genomic_DNA"/>
</dbReference>
<keyword evidence="5 7" id="KW-0472">Membrane</keyword>
<evidence type="ECO:0000256" key="7">
    <source>
        <dbReference type="SAM" id="Phobius"/>
    </source>
</evidence>
<evidence type="ECO:0000256" key="2">
    <source>
        <dbReference type="ARBA" id="ARBA00022448"/>
    </source>
</evidence>
<accession>A0A9N9U1Y7</accession>
<dbReference type="AlphaFoldDB" id="A0A9N9U1Y7"/>
<keyword evidence="2" id="KW-0813">Transport</keyword>
<protein>
    <recommendedName>
        <fullName evidence="10">Major facilitator superfamily (MFS) profile domain-containing protein</fullName>
    </recommendedName>
</protein>
<feature type="region of interest" description="Disordered" evidence="6">
    <location>
        <begin position="1"/>
        <end position="37"/>
    </location>
</feature>
<comment type="subcellular location">
    <subcellularLocation>
        <location evidence="1">Membrane</location>
        <topology evidence="1">Multi-pass membrane protein</topology>
    </subcellularLocation>
</comment>
<comment type="caution">
    <text evidence="8">The sequence shown here is derived from an EMBL/GenBank/DDBJ whole genome shotgun (WGS) entry which is preliminary data.</text>
</comment>
<feature type="transmembrane region" description="Helical" evidence="7">
    <location>
        <begin position="57"/>
        <end position="82"/>
    </location>
</feature>
<evidence type="ECO:0000256" key="3">
    <source>
        <dbReference type="ARBA" id="ARBA00022692"/>
    </source>
</evidence>
<organism evidence="8 9">
    <name type="scientific">Clonostachys byssicola</name>
    <dbReference type="NCBI Taxonomy" id="160290"/>
    <lineage>
        <taxon>Eukaryota</taxon>
        <taxon>Fungi</taxon>
        <taxon>Dikarya</taxon>
        <taxon>Ascomycota</taxon>
        <taxon>Pezizomycotina</taxon>
        <taxon>Sordariomycetes</taxon>
        <taxon>Hypocreomycetidae</taxon>
        <taxon>Hypocreales</taxon>
        <taxon>Bionectriaceae</taxon>
        <taxon>Clonostachys</taxon>
    </lineage>
</organism>
<evidence type="ECO:0000313" key="8">
    <source>
        <dbReference type="EMBL" id="CAG9978531.1"/>
    </source>
</evidence>
<dbReference type="PANTHER" id="PTHR23502:SF51">
    <property type="entry name" value="QUINIDINE RESISTANCE PROTEIN 1-RELATED"/>
    <property type="match status" value="1"/>
</dbReference>
<feature type="transmembrane region" description="Helical" evidence="7">
    <location>
        <begin position="125"/>
        <end position="146"/>
    </location>
</feature>
<dbReference type="GO" id="GO:0005886">
    <property type="term" value="C:plasma membrane"/>
    <property type="evidence" value="ECO:0007669"/>
    <property type="project" value="TreeGrafter"/>
</dbReference>
<evidence type="ECO:0000256" key="6">
    <source>
        <dbReference type="SAM" id="MobiDB-lite"/>
    </source>
</evidence>
<reference evidence="9" key="1">
    <citation type="submission" date="2019-06" db="EMBL/GenBank/DDBJ databases">
        <authorList>
            <person name="Broberg M."/>
        </authorList>
    </citation>
    <scope>NUCLEOTIDE SEQUENCE [LARGE SCALE GENOMIC DNA]</scope>
</reference>
<dbReference type="Proteomes" id="UP000754883">
    <property type="component" value="Unassembled WGS sequence"/>
</dbReference>
<evidence type="ECO:0000256" key="5">
    <source>
        <dbReference type="ARBA" id="ARBA00023136"/>
    </source>
</evidence>
<evidence type="ECO:0000313" key="9">
    <source>
        <dbReference type="Proteomes" id="UP000754883"/>
    </source>
</evidence>
<feature type="compositionally biased region" description="Polar residues" evidence="6">
    <location>
        <begin position="1"/>
        <end position="19"/>
    </location>
</feature>
<keyword evidence="4 7" id="KW-1133">Transmembrane helix</keyword>
<evidence type="ECO:0000256" key="1">
    <source>
        <dbReference type="ARBA" id="ARBA00004141"/>
    </source>
</evidence>
<dbReference type="Pfam" id="PF07690">
    <property type="entry name" value="MFS_1"/>
    <property type="match status" value="1"/>
</dbReference>
<evidence type="ECO:0000256" key="4">
    <source>
        <dbReference type="ARBA" id="ARBA00022989"/>
    </source>
</evidence>
<dbReference type="GO" id="GO:0022857">
    <property type="term" value="F:transmembrane transporter activity"/>
    <property type="evidence" value="ECO:0007669"/>
    <property type="project" value="InterPro"/>
</dbReference>
<feature type="transmembrane region" description="Helical" evidence="7">
    <location>
        <begin position="94"/>
        <end position="113"/>
    </location>
</feature>
<feature type="transmembrane region" description="Helical" evidence="7">
    <location>
        <begin position="319"/>
        <end position="338"/>
    </location>
</feature>
<dbReference type="InterPro" id="IPR011701">
    <property type="entry name" value="MFS"/>
</dbReference>
<gene>
    <name evidence="8" type="ORF">CBYS24578_00009235</name>
</gene>
<dbReference type="PANTHER" id="PTHR23502">
    <property type="entry name" value="MAJOR FACILITATOR SUPERFAMILY"/>
    <property type="match status" value="1"/>
</dbReference>
<name>A0A9N9U1Y7_9HYPO</name>
<keyword evidence="9" id="KW-1185">Reference proteome</keyword>
<feature type="compositionally biased region" description="Polar residues" evidence="6">
    <location>
        <begin position="28"/>
        <end position="37"/>
    </location>
</feature>
<keyword evidence="3 7" id="KW-0812">Transmembrane</keyword>
<dbReference type="Gene3D" id="1.20.1720.10">
    <property type="entry name" value="Multidrug resistance protein D"/>
    <property type="match status" value="1"/>
</dbReference>
<evidence type="ECO:0008006" key="10">
    <source>
        <dbReference type="Google" id="ProtNLM"/>
    </source>
</evidence>
<proteinExistence type="predicted"/>
<dbReference type="SUPFAM" id="SSF103473">
    <property type="entry name" value="MFS general substrate transporter"/>
    <property type="match status" value="1"/>
</dbReference>